<keyword evidence="11" id="KW-1185">Reference proteome</keyword>
<dbReference type="Proteomes" id="UP000501812">
    <property type="component" value="Chromosome"/>
</dbReference>
<feature type="region of interest" description="Disordered" evidence="8">
    <location>
        <begin position="461"/>
        <end position="501"/>
    </location>
</feature>
<dbReference type="PROSITE" id="PS51892">
    <property type="entry name" value="SUBTILASE"/>
    <property type="match status" value="1"/>
</dbReference>
<dbReference type="PRINTS" id="PR00723">
    <property type="entry name" value="SUBTILISIN"/>
</dbReference>
<evidence type="ECO:0000259" key="9">
    <source>
        <dbReference type="Pfam" id="PF00082"/>
    </source>
</evidence>
<reference evidence="10 11" key="1">
    <citation type="submission" date="2020-04" db="EMBL/GenBank/DDBJ databases">
        <title>Luteolibacter sp. G-1-1-1 isolated from soil.</title>
        <authorList>
            <person name="Dahal R.H."/>
        </authorList>
    </citation>
    <scope>NUCLEOTIDE SEQUENCE [LARGE SCALE GENOMIC DNA]</scope>
    <source>
        <strain evidence="10 11">G-1-1-1</strain>
    </source>
</reference>
<dbReference type="InterPro" id="IPR022398">
    <property type="entry name" value="Peptidase_S8_His-AS"/>
</dbReference>
<feature type="active site" description="Charge relay system" evidence="5 6">
    <location>
        <position position="210"/>
    </location>
</feature>
<comment type="similarity">
    <text evidence="1 6 7">Belongs to the peptidase S8 family.</text>
</comment>
<dbReference type="Gene3D" id="3.40.50.200">
    <property type="entry name" value="Peptidase S8/S53 domain"/>
    <property type="match status" value="1"/>
</dbReference>
<dbReference type="PROSITE" id="PS00136">
    <property type="entry name" value="SUBTILASE_ASP"/>
    <property type="match status" value="1"/>
</dbReference>
<feature type="active site" description="Charge relay system" evidence="5 6">
    <location>
        <position position="175"/>
    </location>
</feature>
<dbReference type="EMBL" id="CP051774">
    <property type="protein sequence ID" value="QJE99383.1"/>
    <property type="molecule type" value="Genomic_DNA"/>
</dbReference>
<feature type="active site" description="Charge relay system" evidence="5 6">
    <location>
        <position position="401"/>
    </location>
</feature>
<feature type="compositionally biased region" description="Basic residues" evidence="8">
    <location>
        <begin position="469"/>
        <end position="501"/>
    </location>
</feature>
<keyword evidence="3 6" id="KW-0378">Hydrolase</keyword>
<dbReference type="GO" id="GO:0006508">
    <property type="term" value="P:proteolysis"/>
    <property type="evidence" value="ECO:0007669"/>
    <property type="project" value="UniProtKB-KW"/>
</dbReference>
<dbReference type="InterPro" id="IPR050131">
    <property type="entry name" value="Peptidase_S8_subtilisin-like"/>
</dbReference>
<evidence type="ECO:0000256" key="2">
    <source>
        <dbReference type="ARBA" id="ARBA00022670"/>
    </source>
</evidence>
<dbReference type="PANTHER" id="PTHR43806">
    <property type="entry name" value="PEPTIDASE S8"/>
    <property type="match status" value="1"/>
</dbReference>
<evidence type="ECO:0000256" key="3">
    <source>
        <dbReference type="ARBA" id="ARBA00022801"/>
    </source>
</evidence>
<dbReference type="KEGG" id="luo:HHL09_25110"/>
<feature type="domain" description="Peptidase S8/S53" evidence="9">
    <location>
        <begin position="167"/>
        <end position="452"/>
    </location>
</feature>
<dbReference type="InterPro" id="IPR036852">
    <property type="entry name" value="Peptidase_S8/S53_dom_sf"/>
</dbReference>
<organism evidence="10 11">
    <name type="scientific">Luteolibacter luteus</name>
    <dbReference type="NCBI Taxonomy" id="2728835"/>
    <lineage>
        <taxon>Bacteria</taxon>
        <taxon>Pseudomonadati</taxon>
        <taxon>Verrucomicrobiota</taxon>
        <taxon>Verrucomicrobiia</taxon>
        <taxon>Verrucomicrobiales</taxon>
        <taxon>Verrucomicrobiaceae</taxon>
        <taxon>Luteolibacter</taxon>
    </lineage>
</organism>
<evidence type="ECO:0000313" key="11">
    <source>
        <dbReference type="Proteomes" id="UP000501812"/>
    </source>
</evidence>
<dbReference type="SUPFAM" id="SSF52743">
    <property type="entry name" value="Subtilisin-like"/>
    <property type="match status" value="1"/>
</dbReference>
<gene>
    <name evidence="10" type="ORF">HHL09_25110</name>
</gene>
<evidence type="ECO:0000256" key="5">
    <source>
        <dbReference type="PIRSR" id="PIRSR615500-1"/>
    </source>
</evidence>
<protein>
    <submittedName>
        <fullName evidence="10">S8 family serine peptidase</fullName>
    </submittedName>
</protein>
<evidence type="ECO:0000313" key="10">
    <source>
        <dbReference type="EMBL" id="QJE99383.1"/>
    </source>
</evidence>
<sequence length="501" mass="53103">MIVKVRPEAAAPARAGVRSFGALESASAGLGILQRLERAGVVKAVHSLAGPSRGFEPEVIRRGRTMTAAALETSFAAERQDPSKGGSMLVELSQQSEDELARLRLQLVDDPYVEYASLVPIRYLMLPAKKRPRAGIAATPPATNTLWNLDKILWRQARGRNGFVDADGVSIAVLDSGIDEFHPDLQPVMSSNTMGYPDVPSSSSKDVIGHGTHVAGIIGAAMNNGVGINGVCRCQLHGWKIFDDEPDYDGESYVYWVDPVMYYRALRACIREGIQIVNLSIGGGGEPDQDEKALFAEMVEKGTVVVAAMGNERTIGSPVSYPAALPGVIAVGATDLADRVARFSNSGNHISVSAPGVGIWSTLPTYAGQTGFNVGTSPAGRRVPGSPHKREIDYDEWDGTSMAAPHVAGAAALYLARNPDASPEQVKDALERSADQVPGMRGRDHHPDFGFGRINLEALLAPPAGPSSARKRPARKVAAKKAPARKAAKAAAKKGAARKPA</sequence>
<dbReference type="InterPro" id="IPR015500">
    <property type="entry name" value="Peptidase_S8_subtilisin-rel"/>
</dbReference>
<evidence type="ECO:0000256" key="4">
    <source>
        <dbReference type="ARBA" id="ARBA00022825"/>
    </source>
</evidence>
<dbReference type="GO" id="GO:0004252">
    <property type="term" value="F:serine-type endopeptidase activity"/>
    <property type="evidence" value="ECO:0007669"/>
    <property type="project" value="UniProtKB-UniRule"/>
</dbReference>
<dbReference type="PANTHER" id="PTHR43806:SF11">
    <property type="entry name" value="CEREVISIN-RELATED"/>
    <property type="match status" value="1"/>
</dbReference>
<evidence type="ECO:0000256" key="6">
    <source>
        <dbReference type="PROSITE-ProRule" id="PRU01240"/>
    </source>
</evidence>
<evidence type="ECO:0000256" key="1">
    <source>
        <dbReference type="ARBA" id="ARBA00011073"/>
    </source>
</evidence>
<evidence type="ECO:0000256" key="8">
    <source>
        <dbReference type="SAM" id="MobiDB-lite"/>
    </source>
</evidence>
<dbReference type="InterPro" id="IPR023827">
    <property type="entry name" value="Peptidase_S8_Asp-AS"/>
</dbReference>
<dbReference type="AlphaFoldDB" id="A0A858RTG0"/>
<dbReference type="PROSITE" id="PS00137">
    <property type="entry name" value="SUBTILASE_HIS"/>
    <property type="match status" value="1"/>
</dbReference>
<proteinExistence type="inferred from homology"/>
<dbReference type="InterPro" id="IPR023828">
    <property type="entry name" value="Peptidase_S8_Ser-AS"/>
</dbReference>
<accession>A0A858RTG0</accession>
<keyword evidence="4 6" id="KW-0720">Serine protease</keyword>
<dbReference type="Pfam" id="PF00082">
    <property type="entry name" value="Peptidase_S8"/>
    <property type="match status" value="1"/>
</dbReference>
<dbReference type="PROSITE" id="PS00138">
    <property type="entry name" value="SUBTILASE_SER"/>
    <property type="match status" value="1"/>
</dbReference>
<name>A0A858RTG0_9BACT</name>
<evidence type="ECO:0000256" key="7">
    <source>
        <dbReference type="RuleBase" id="RU003355"/>
    </source>
</evidence>
<dbReference type="InterPro" id="IPR000209">
    <property type="entry name" value="Peptidase_S8/S53_dom"/>
</dbReference>
<keyword evidence="2 6" id="KW-0645">Protease</keyword>